<dbReference type="GeneID" id="92180554"/>
<comment type="caution">
    <text evidence="9">The sequence shown here is derived from an EMBL/GenBank/DDBJ whole genome shotgun (WGS) entry which is preliminary data.</text>
</comment>
<evidence type="ECO:0000256" key="5">
    <source>
        <dbReference type="ARBA" id="ARBA00022917"/>
    </source>
</evidence>
<evidence type="ECO:0000256" key="6">
    <source>
        <dbReference type="ARBA" id="ARBA00047913"/>
    </source>
</evidence>
<comment type="similarity">
    <text evidence="1 7">Belongs to the GatB/GatE family. GatB subfamily.</text>
</comment>
<protein>
    <recommendedName>
        <fullName evidence="7">Glutamyl-tRNA(Gln) amidotransferase subunit B, mitochondrial</fullName>
        <shortName evidence="7">Glu-AdT subunit B</shortName>
        <ecNumber evidence="7">6.3.5.-</ecNumber>
    </recommendedName>
</protein>
<dbReference type="NCBIfam" id="NF004014">
    <property type="entry name" value="PRK05477.1-4"/>
    <property type="match status" value="1"/>
</dbReference>
<reference evidence="9 10" key="1">
    <citation type="journal article" date="2024" name="bioRxiv">
        <title>Comparative genomics of Cryptococcus and Kwoniella reveals pathogenesis evolution and contrasting karyotype dynamics via intercentromeric recombination or chromosome fusion.</title>
        <authorList>
            <person name="Coelho M.A."/>
            <person name="David-Palma M."/>
            <person name="Shea T."/>
            <person name="Bowers K."/>
            <person name="McGinley-Smith S."/>
            <person name="Mohammad A.W."/>
            <person name="Gnirke A."/>
            <person name="Yurkov A.M."/>
            <person name="Nowrousian M."/>
            <person name="Sun S."/>
            <person name="Cuomo C.A."/>
            <person name="Heitman J."/>
        </authorList>
    </citation>
    <scope>NUCLEOTIDE SEQUENCE [LARGE SCALE GENOMIC DNA]</scope>
    <source>
        <strain evidence="9 10">CBS 13917</strain>
    </source>
</reference>
<dbReference type="RefSeq" id="XP_066802795.1">
    <property type="nucleotide sequence ID" value="XM_066946403.1"/>
</dbReference>
<keyword evidence="3 7" id="KW-0547">Nucleotide-binding</keyword>
<dbReference type="InterPro" id="IPR017959">
    <property type="entry name" value="Asn/Gln-tRNA_amidoTrfase_suB/E"/>
</dbReference>
<evidence type="ECO:0000256" key="2">
    <source>
        <dbReference type="ARBA" id="ARBA00022598"/>
    </source>
</evidence>
<evidence type="ECO:0000256" key="7">
    <source>
        <dbReference type="HAMAP-Rule" id="MF_03147"/>
    </source>
</evidence>
<keyword evidence="4 7" id="KW-0067">ATP-binding</keyword>
<dbReference type="InterPro" id="IPR003789">
    <property type="entry name" value="Asn/Gln_tRNA_amidoTrase-B-like"/>
</dbReference>
<dbReference type="InterPro" id="IPR004413">
    <property type="entry name" value="GatB"/>
</dbReference>
<evidence type="ECO:0000259" key="8">
    <source>
        <dbReference type="SMART" id="SM00845"/>
    </source>
</evidence>
<keyword evidence="2 7" id="KW-0436">Ligase</keyword>
<dbReference type="EMBL" id="JBCAWK010000006">
    <property type="protein sequence ID" value="KAK8854557.1"/>
    <property type="molecule type" value="Genomic_DNA"/>
</dbReference>
<name>A0AAW0YYE3_9TREE</name>
<comment type="subcellular location">
    <subcellularLocation>
        <location evidence="7">Mitochondrion</location>
    </subcellularLocation>
</comment>
<dbReference type="Pfam" id="PF02637">
    <property type="entry name" value="GatB_Yqey"/>
    <property type="match status" value="1"/>
</dbReference>
<comment type="function">
    <text evidence="7">Allows the formation of correctly charged Gln-tRNA(Gln) through the transamidation of misacylated Glu-tRNA(Gln) in the mitochondria. The reaction takes place in the presence of glutamine and ATP through an activated gamma-phospho-Glu-tRNA(Gln).</text>
</comment>
<evidence type="ECO:0000313" key="10">
    <source>
        <dbReference type="Proteomes" id="UP001388673"/>
    </source>
</evidence>
<proteinExistence type="inferred from homology"/>
<keyword evidence="10" id="KW-1185">Reference proteome</keyword>
<dbReference type="NCBIfam" id="TIGR00133">
    <property type="entry name" value="gatB"/>
    <property type="match status" value="1"/>
</dbReference>
<dbReference type="GO" id="GO:0032543">
    <property type="term" value="P:mitochondrial translation"/>
    <property type="evidence" value="ECO:0007669"/>
    <property type="project" value="UniProtKB-UniRule"/>
</dbReference>
<dbReference type="InterPro" id="IPR018027">
    <property type="entry name" value="Asn/Gln_amidotransferase"/>
</dbReference>
<dbReference type="InterPro" id="IPR006075">
    <property type="entry name" value="Asn/Gln-tRNA_Trfase_suB/E_cat"/>
</dbReference>
<dbReference type="NCBIfam" id="NF004012">
    <property type="entry name" value="PRK05477.1-2"/>
    <property type="match status" value="1"/>
</dbReference>
<dbReference type="InterPro" id="IPR017958">
    <property type="entry name" value="Gln-tRNA_amidoTrfase_suB_CS"/>
</dbReference>
<dbReference type="GO" id="GO:0030956">
    <property type="term" value="C:glutamyl-tRNA(Gln) amidotransferase complex"/>
    <property type="evidence" value="ECO:0007669"/>
    <property type="project" value="UniProtKB-UniRule"/>
</dbReference>
<dbReference type="GO" id="GO:0070681">
    <property type="term" value="P:glutaminyl-tRNAGln biosynthesis via transamidation"/>
    <property type="evidence" value="ECO:0007669"/>
    <property type="project" value="UniProtKB-UniRule"/>
</dbReference>
<dbReference type="PANTHER" id="PTHR11659:SF0">
    <property type="entry name" value="GLUTAMYL-TRNA(GLN) AMIDOTRANSFERASE SUBUNIT B, MITOCHONDRIAL"/>
    <property type="match status" value="1"/>
</dbReference>
<sequence>MTSILRWVPTSLVSSALRCTRTYSTHVDVKGKGKATTTAAAEDGEWETVIGLEIHAQLKTGRKLFSPASTSYGDVPNTNVNLHDAAFPGTLPQLDLNAVRLSLMTALALNCTINPRSTFDRKHYFYHDIPASYQITQHYNPLARNGRIQIDKGDNGSSRIFEVGIHQLQIEQDTAKSQTVGSSVLVDLNRAGTGLMEIVTEPDIRSAEEAGAFVKKLQGLLRRVGSADGDMEKGNLRVDVNVSVHKRGSPFGTRCEIKNINSVRFLQAAIESERRRHIEHYLNTDTPLAQETRGLNELTLQTFPLRSKEEATDYRYMPDSNLPAMVIDPAYLTKLRDQLPEMPWQSVERLMTEYGVTKRDVETLLGLDEYEARGVKYFEDVVGGNRSVAKRAMNWIVHETLGQLGKLNKSWSPTIIPPALMRELVASIENGAITGTTGKSIVKHLLSLPSSVDPTTELDSVLSRLGIHISLDPSASDDDGGEGLSEMCLKAMGNQPKAVIDYKKGNEKVVMRLVGEVMKISGGRADARKAKTVLEELLKA</sequence>
<comment type="subunit">
    <text evidence="7">Subunit of the heterotrimeric GatCAB amidotransferase (AdT) complex, composed of A, B and C subunits.</text>
</comment>
<dbReference type="AlphaFoldDB" id="A0AAW0YYE3"/>
<dbReference type="PANTHER" id="PTHR11659">
    <property type="entry name" value="GLUTAMYL-TRNA GLN AMIDOTRANSFERASE SUBUNIT B MITOCHONDRIAL AND PROKARYOTIC PET112-RELATED"/>
    <property type="match status" value="1"/>
</dbReference>
<dbReference type="GO" id="GO:0050567">
    <property type="term" value="F:glutaminyl-tRNA synthase (glutamine-hydrolyzing) activity"/>
    <property type="evidence" value="ECO:0007669"/>
    <property type="project" value="UniProtKB-UniRule"/>
</dbReference>
<dbReference type="SUPFAM" id="SSF55931">
    <property type="entry name" value="Glutamine synthetase/guanido kinase"/>
    <property type="match status" value="1"/>
</dbReference>
<accession>A0AAW0YYE3</accession>
<evidence type="ECO:0000256" key="3">
    <source>
        <dbReference type="ARBA" id="ARBA00022741"/>
    </source>
</evidence>
<dbReference type="InterPro" id="IPR023168">
    <property type="entry name" value="GatB_Yqey_C_2"/>
</dbReference>
<keyword evidence="7" id="KW-0496">Mitochondrion</keyword>
<dbReference type="GO" id="GO:0005739">
    <property type="term" value="C:mitochondrion"/>
    <property type="evidence" value="ECO:0007669"/>
    <property type="project" value="UniProtKB-SubCell"/>
</dbReference>
<dbReference type="Proteomes" id="UP001388673">
    <property type="component" value="Unassembled WGS sequence"/>
</dbReference>
<organism evidence="9 10">
    <name type="scientific">Kwoniella newhampshirensis</name>
    <dbReference type="NCBI Taxonomy" id="1651941"/>
    <lineage>
        <taxon>Eukaryota</taxon>
        <taxon>Fungi</taxon>
        <taxon>Dikarya</taxon>
        <taxon>Basidiomycota</taxon>
        <taxon>Agaricomycotina</taxon>
        <taxon>Tremellomycetes</taxon>
        <taxon>Tremellales</taxon>
        <taxon>Cryptococcaceae</taxon>
        <taxon>Kwoniella</taxon>
    </lineage>
</organism>
<dbReference type="Gene3D" id="1.10.10.410">
    <property type="match status" value="1"/>
</dbReference>
<dbReference type="HAMAP" id="MF_00121">
    <property type="entry name" value="GatB"/>
    <property type="match status" value="1"/>
</dbReference>
<evidence type="ECO:0000256" key="4">
    <source>
        <dbReference type="ARBA" id="ARBA00022840"/>
    </source>
</evidence>
<dbReference type="EC" id="6.3.5.-" evidence="7"/>
<feature type="domain" description="Asn/Gln amidotransferase" evidence="8">
    <location>
        <begin position="376"/>
        <end position="538"/>
    </location>
</feature>
<dbReference type="GO" id="GO:0005524">
    <property type="term" value="F:ATP binding"/>
    <property type="evidence" value="ECO:0007669"/>
    <property type="project" value="UniProtKB-KW"/>
</dbReference>
<dbReference type="PROSITE" id="PS01234">
    <property type="entry name" value="GATB"/>
    <property type="match status" value="1"/>
</dbReference>
<gene>
    <name evidence="9" type="ORF">IAR55_003296</name>
</gene>
<keyword evidence="5 7" id="KW-0648">Protein biosynthesis</keyword>
<evidence type="ECO:0000313" key="9">
    <source>
        <dbReference type="EMBL" id="KAK8854557.1"/>
    </source>
</evidence>
<comment type="catalytic activity">
    <reaction evidence="6 7">
        <text>L-glutamyl-tRNA(Gln) + L-glutamine + ATP + H2O = L-glutaminyl-tRNA(Gln) + L-glutamate + ADP + phosphate + H(+)</text>
        <dbReference type="Rhea" id="RHEA:17521"/>
        <dbReference type="Rhea" id="RHEA-COMP:9681"/>
        <dbReference type="Rhea" id="RHEA-COMP:9684"/>
        <dbReference type="ChEBI" id="CHEBI:15377"/>
        <dbReference type="ChEBI" id="CHEBI:15378"/>
        <dbReference type="ChEBI" id="CHEBI:29985"/>
        <dbReference type="ChEBI" id="CHEBI:30616"/>
        <dbReference type="ChEBI" id="CHEBI:43474"/>
        <dbReference type="ChEBI" id="CHEBI:58359"/>
        <dbReference type="ChEBI" id="CHEBI:78520"/>
        <dbReference type="ChEBI" id="CHEBI:78521"/>
        <dbReference type="ChEBI" id="CHEBI:456216"/>
    </reaction>
</comment>
<dbReference type="SMART" id="SM00845">
    <property type="entry name" value="GatB_Yqey"/>
    <property type="match status" value="1"/>
</dbReference>
<dbReference type="Pfam" id="PF02934">
    <property type="entry name" value="GatB_N"/>
    <property type="match status" value="1"/>
</dbReference>
<dbReference type="SUPFAM" id="SSF89095">
    <property type="entry name" value="GatB/YqeY motif"/>
    <property type="match status" value="1"/>
</dbReference>
<dbReference type="KEGG" id="kne:92180554"/>
<evidence type="ECO:0000256" key="1">
    <source>
        <dbReference type="ARBA" id="ARBA00005306"/>
    </source>
</evidence>
<dbReference type="InterPro" id="IPR014746">
    <property type="entry name" value="Gln_synth/guanido_kin_cat_dom"/>
</dbReference>